<dbReference type="HOGENOM" id="CLU_156351_0_0_4"/>
<dbReference type="SUPFAM" id="SSF54913">
    <property type="entry name" value="GlnB-like"/>
    <property type="match status" value="1"/>
</dbReference>
<organism evidence="1 2">
    <name type="scientific">Sulfuricella denitrificans (strain DSM 22764 / NBRC 105220 / skB26)</name>
    <dbReference type="NCBI Taxonomy" id="1163617"/>
    <lineage>
        <taxon>Bacteria</taxon>
        <taxon>Pseudomonadati</taxon>
        <taxon>Pseudomonadota</taxon>
        <taxon>Betaproteobacteria</taxon>
        <taxon>Nitrosomonadales</taxon>
        <taxon>Sulfuricellaceae</taxon>
        <taxon>Sulfuricella</taxon>
    </lineage>
</organism>
<dbReference type="InterPro" id="IPR015867">
    <property type="entry name" value="N-reg_PII/ATP_PRibTrfase_C"/>
</dbReference>
<dbReference type="Pfam" id="PF11582">
    <property type="entry name" value="DUF3240"/>
    <property type="match status" value="1"/>
</dbReference>
<evidence type="ECO:0008006" key="3">
    <source>
        <dbReference type="Google" id="ProtNLM"/>
    </source>
</evidence>
<dbReference type="eggNOG" id="ENOG5030WRJ">
    <property type="taxonomic scope" value="Bacteria"/>
</dbReference>
<dbReference type="RefSeq" id="WP_009204918.1">
    <property type="nucleotide sequence ID" value="NC_022357.1"/>
</dbReference>
<evidence type="ECO:0000313" key="2">
    <source>
        <dbReference type="Proteomes" id="UP000015559"/>
    </source>
</evidence>
<dbReference type="AlphaFoldDB" id="S6AAE6"/>
<name>S6AAE6_SULDS</name>
<evidence type="ECO:0000313" key="1">
    <source>
        <dbReference type="EMBL" id="BAN35725.1"/>
    </source>
</evidence>
<gene>
    <name evidence="1" type="ORF">SCD_n01914</name>
</gene>
<accession>S6AAE6</accession>
<dbReference type="InterPro" id="IPR011322">
    <property type="entry name" value="N-reg_PII-like_a/b"/>
</dbReference>
<sequence>MKQPDCCLTIVFSKALEEDMIDHLLEHPELACGFTTYEVEGHGQVAVYHSVNEQVRGRARRVKMEVAMEHEDAQTLIAHFKETLPSRDIVYWIAPINEFGRFA</sequence>
<dbReference type="InterPro" id="IPR021634">
    <property type="entry name" value="DUF3240"/>
</dbReference>
<dbReference type="OrthoDB" id="9180928at2"/>
<protein>
    <recommendedName>
        <fullName evidence="3">DUF3240 domain-containing protein</fullName>
    </recommendedName>
</protein>
<reference evidence="1 2" key="1">
    <citation type="journal article" date="2012" name="Appl. Environ. Microbiol.">
        <title>Draft genome sequence of a psychrotolerant sulfur-oxidizing bacterium, Sulfuricella denitrificans skB26, and proteomic insights into cold adaptation.</title>
        <authorList>
            <person name="Watanabe T."/>
            <person name="Kojima H."/>
            <person name="Fukui M."/>
        </authorList>
    </citation>
    <scope>NUCLEOTIDE SEQUENCE [LARGE SCALE GENOMIC DNA]</scope>
    <source>
        <strain evidence="2">skB26</strain>
    </source>
</reference>
<dbReference type="Gene3D" id="3.30.70.120">
    <property type="match status" value="1"/>
</dbReference>
<dbReference type="KEGG" id="sdr:SCD_n01914"/>
<keyword evidence="2" id="KW-1185">Reference proteome</keyword>
<proteinExistence type="predicted"/>
<dbReference type="Proteomes" id="UP000015559">
    <property type="component" value="Chromosome"/>
</dbReference>
<dbReference type="EMBL" id="AP013066">
    <property type="protein sequence ID" value="BAN35725.1"/>
    <property type="molecule type" value="Genomic_DNA"/>
</dbReference>
<dbReference type="STRING" id="1163617.SCD_n01914"/>